<evidence type="ECO:0000313" key="2">
    <source>
        <dbReference type="Proteomes" id="UP000077521"/>
    </source>
</evidence>
<proteinExistence type="predicted"/>
<gene>
    <name evidence="1" type="ORF">A4X13_0g1675</name>
</gene>
<dbReference type="EMBL" id="LWDF02000070">
    <property type="protein sequence ID" value="KAE8258445.1"/>
    <property type="molecule type" value="Genomic_DNA"/>
</dbReference>
<evidence type="ECO:0000313" key="1">
    <source>
        <dbReference type="EMBL" id="KAE8258445.1"/>
    </source>
</evidence>
<protein>
    <recommendedName>
        <fullName evidence="3">DNA recombination and repair protein Rad51-like C-terminal domain-containing protein</fullName>
    </recommendedName>
</protein>
<comment type="caution">
    <text evidence="1">The sequence shown here is derived from an EMBL/GenBank/DDBJ whole genome shotgun (WGS) entry which is preliminary data.</text>
</comment>
<dbReference type="SUPFAM" id="SSF52540">
    <property type="entry name" value="P-loop containing nucleoside triphosphate hydrolases"/>
    <property type="match status" value="1"/>
</dbReference>
<name>A0A177TM04_9BASI</name>
<dbReference type="InterPro" id="IPR027417">
    <property type="entry name" value="P-loop_NTPase"/>
</dbReference>
<reference evidence="1" key="2">
    <citation type="journal article" date="2019" name="IMA Fungus">
        <title>Genome sequencing and comparison of five Tilletia species to identify candidate genes for the detection of regulated species infecting wheat.</title>
        <authorList>
            <person name="Nguyen H.D.T."/>
            <person name="Sultana T."/>
            <person name="Kesanakurti P."/>
            <person name="Hambleton S."/>
        </authorList>
    </citation>
    <scope>NUCLEOTIDE SEQUENCE</scope>
    <source>
        <strain evidence="1">DAOMC 236416</strain>
    </source>
</reference>
<sequence>MAPRFNDLLGNIQRSSALELVEEARFQLDPLGPSLIPSLDDLTSARAMKDVQHSIHAGQKRIQTPLQREETIEVQGRPGTGKTAFLLFQAMTMLVPAGITVEVASLVGRSWKRRKLNVELGGRGPGKKVLFFGADHGDGVAVCIKQLPRLAESLSDHLEKCLDTLSTSSSSTMFQVPPTVCDAIVAQWLSRLVVWSPGAPYRSLEDGMEQALREATAHANKLADGGEIGLILVDSFEPLYYAAREKYERVMGAWPALPSYHSTSNLTTSGPRSSSFTLPYPTPDPPLHGVLSALRELQRRTKACLVLSNGVDPCETDALAIDTNSGRAQKAQDPQYFYPQPQSWPYPSPFRMNGRSPLPAPHQRDDEKARDSIDVNWHITLLPRFHQSQDGNDLIRGLLRERSYGFVGSFGFGIEGDTGGLVPL</sequence>
<organism evidence="1 2">
    <name type="scientific">Tilletia indica</name>
    <dbReference type="NCBI Taxonomy" id="43049"/>
    <lineage>
        <taxon>Eukaryota</taxon>
        <taxon>Fungi</taxon>
        <taxon>Dikarya</taxon>
        <taxon>Basidiomycota</taxon>
        <taxon>Ustilaginomycotina</taxon>
        <taxon>Exobasidiomycetes</taxon>
        <taxon>Tilletiales</taxon>
        <taxon>Tilletiaceae</taxon>
        <taxon>Tilletia</taxon>
    </lineage>
</organism>
<dbReference type="Proteomes" id="UP000077521">
    <property type="component" value="Unassembled WGS sequence"/>
</dbReference>
<reference evidence="1" key="1">
    <citation type="submission" date="2016-04" db="EMBL/GenBank/DDBJ databases">
        <authorList>
            <person name="Nguyen H.D."/>
            <person name="Samba Siva P."/>
            <person name="Cullis J."/>
            <person name="Levesque C.A."/>
            <person name="Hambleton S."/>
        </authorList>
    </citation>
    <scope>NUCLEOTIDE SEQUENCE</scope>
    <source>
        <strain evidence="1">DAOMC 236416</strain>
    </source>
</reference>
<dbReference type="Gene3D" id="3.40.50.300">
    <property type="entry name" value="P-loop containing nucleotide triphosphate hydrolases"/>
    <property type="match status" value="1"/>
</dbReference>
<dbReference type="AlphaFoldDB" id="A0A177TM04"/>
<keyword evidence="2" id="KW-1185">Reference proteome</keyword>
<evidence type="ECO:0008006" key="3">
    <source>
        <dbReference type="Google" id="ProtNLM"/>
    </source>
</evidence>
<accession>A0A177TM04</accession>